<proteinExistence type="predicted"/>
<sequence>MNENKYGMKATVRIIFQGDLEQLSILLQEKLNIPEFWFDTDEQPPHGEIGFCEVFGLELEIKNFEGDSTDYILDVITTDSFTEIAAGRMYDISQWLADYIAFSCKLTTFID</sequence>
<evidence type="ECO:0000313" key="2">
    <source>
        <dbReference type="Proteomes" id="UP000673375"/>
    </source>
</evidence>
<comment type="caution">
    <text evidence="1">The sequence shown here is derived from an EMBL/GenBank/DDBJ whole genome shotgun (WGS) entry which is preliminary data.</text>
</comment>
<reference evidence="1 2" key="1">
    <citation type="submission" date="2020-12" db="EMBL/GenBank/DDBJ databases">
        <title>Vagococcus allomyrinae sp. nov. and Enterococcus lavae sp. nov., isolated from the larvae of Allomyrina dichotoma.</title>
        <authorList>
            <person name="Lee S.D."/>
        </authorList>
    </citation>
    <scope>NUCLEOTIDE SEQUENCE [LARGE SCALE GENOMIC DNA]</scope>
    <source>
        <strain evidence="1 2">BWM-S5</strain>
    </source>
</reference>
<gene>
    <name evidence="1" type="ORF">I6N96_08265</name>
</gene>
<dbReference type="RefSeq" id="WP_209557091.1">
    <property type="nucleotide sequence ID" value="NZ_JAEDXU010000003.1"/>
</dbReference>
<protein>
    <submittedName>
        <fullName evidence="1">Uncharacterized protein</fullName>
    </submittedName>
</protein>
<keyword evidence="2" id="KW-1185">Reference proteome</keyword>
<name>A0ABS4CI67_9ENTE</name>
<evidence type="ECO:0000313" key="1">
    <source>
        <dbReference type="EMBL" id="MBP1046277.1"/>
    </source>
</evidence>
<dbReference type="EMBL" id="JAEDXU010000003">
    <property type="protein sequence ID" value="MBP1046277.1"/>
    <property type="molecule type" value="Genomic_DNA"/>
</dbReference>
<organism evidence="1 2">
    <name type="scientific">Enterococcus larvae</name>
    <dbReference type="NCBI Taxonomy" id="2794352"/>
    <lineage>
        <taxon>Bacteria</taxon>
        <taxon>Bacillati</taxon>
        <taxon>Bacillota</taxon>
        <taxon>Bacilli</taxon>
        <taxon>Lactobacillales</taxon>
        <taxon>Enterococcaceae</taxon>
        <taxon>Enterococcus</taxon>
    </lineage>
</organism>
<dbReference type="Proteomes" id="UP000673375">
    <property type="component" value="Unassembled WGS sequence"/>
</dbReference>
<accession>A0ABS4CI67</accession>